<reference evidence="3 4" key="3">
    <citation type="journal article" date="2017" name="G3 (Bethesda)">
        <title>Comparative analysis highlights variable genome content of wheat rusts and divergence of the mating loci.</title>
        <authorList>
            <person name="Cuomo C.A."/>
            <person name="Bakkeren G."/>
            <person name="Khalil H.B."/>
            <person name="Panwar V."/>
            <person name="Joly D."/>
            <person name="Linning R."/>
            <person name="Sakthikumar S."/>
            <person name="Song X."/>
            <person name="Adiconis X."/>
            <person name="Fan L."/>
            <person name="Goldberg J.M."/>
            <person name="Levin J.Z."/>
            <person name="Young S."/>
            <person name="Zeng Q."/>
            <person name="Anikster Y."/>
            <person name="Bruce M."/>
            <person name="Wang M."/>
            <person name="Yin C."/>
            <person name="McCallum B."/>
            <person name="Szabo L.J."/>
            <person name="Hulbert S."/>
            <person name="Chen X."/>
            <person name="Fellers J.P."/>
        </authorList>
    </citation>
    <scope>NUCLEOTIDE SEQUENCE</scope>
    <source>
        <strain evidence="3">isolate 1-1 / race 1 (BBBD)</strain>
        <strain evidence="4">Isolate 1-1 / race 1 (BBBD)</strain>
    </source>
</reference>
<feature type="transmembrane region" description="Helical" evidence="1">
    <location>
        <begin position="375"/>
        <end position="400"/>
    </location>
</feature>
<gene>
    <name evidence="2" type="ORF">PTTG_10214</name>
</gene>
<evidence type="ECO:0000313" key="2">
    <source>
        <dbReference type="EMBL" id="OAV88350.1"/>
    </source>
</evidence>
<name>A0A180G6V6_PUCT1</name>
<feature type="transmembrane region" description="Helical" evidence="1">
    <location>
        <begin position="144"/>
        <end position="176"/>
    </location>
</feature>
<reference evidence="2" key="1">
    <citation type="submission" date="2009-11" db="EMBL/GenBank/DDBJ databases">
        <authorList>
            <consortium name="The Broad Institute Genome Sequencing Platform"/>
            <person name="Ward D."/>
            <person name="Feldgarden M."/>
            <person name="Earl A."/>
            <person name="Young S.K."/>
            <person name="Zeng Q."/>
            <person name="Koehrsen M."/>
            <person name="Alvarado L."/>
            <person name="Berlin A."/>
            <person name="Bochicchio J."/>
            <person name="Borenstein D."/>
            <person name="Chapman S.B."/>
            <person name="Chen Z."/>
            <person name="Engels R."/>
            <person name="Freedman E."/>
            <person name="Gellesch M."/>
            <person name="Goldberg J."/>
            <person name="Griggs A."/>
            <person name="Gujja S."/>
            <person name="Heilman E."/>
            <person name="Heiman D."/>
            <person name="Hepburn T."/>
            <person name="Howarth C."/>
            <person name="Jen D."/>
            <person name="Larson L."/>
            <person name="Lewis B."/>
            <person name="Mehta T."/>
            <person name="Park D."/>
            <person name="Pearson M."/>
            <person name="Roberts A."/>
            <person name="Saif S."/>
            <person name="Shea T."/>
            <person name="Shenoy N."/>
            <person name="Sisk P."/>
            <person name="Stolte C."/>
            <person name="Sykes S."/>
            <person name="Thomson T."/>
            <person name="Walk T."/>
            <person name="White J."/>
            <person name="Yandava C."/>
            <person name="Izard J."/>
            <person name="Baranova O.V."/>
            <person name="Blanton J.M."/>
            <person name="Tanner A.C."/>
            <person name="Dewhirst F.E."/>
            <person name="Haas B."/>
            <person name="Nusbaum C."/>
            <person name="Birren B."/>
        </authorList>
    </citation>
    <scope>NUCLEOTIDE SEQUENCE [LARGE SCALE GENOMIC DNA]</scope>
    <source>
        <strain evidence="2">1-1 BBBD Race 1</strain>
    </source>
</reference>
<evidence type="ECO:0000313" key="4">
    <source>
        <dbReference type="Proteomes" id="UP000005240"/>
    </source>
</evidence>
<evidence type="ECO:0000256" key="1">
    <source>
        <dbReference type="SAM" id="Phobius"/>
    </source>
</evidence>
<accession>A0A180G6V6</accession>
<reference evidence="2" key="2">
    <citation type="submission" date="2016-05" db="EMBL/GenBank/DDBJ databases">
        <title>Comparative analysis highlights variable genome content of wheat rusts and divergence of the mating loci.</title>
        <authorList>
            <person name="Cuomo C.A."/>
            <person name="Bakkeren G."/>
            <person name="Szabo L."/>
            <person name="Khalil H."/>
            <person name="Joly D."/>
            <person name="Goldberg J."/>
            <person name="Young S."/>
            <person name="Zeng Q."/>
            <person name="Fellers J."/>
        </authorList>
    </citation>
    <scope>NUCLEOTIDE SEQUENCE [LARGE SCALE GENOMIC DNA]</scope>
    <source>
        <strain evidence="2">1-1 BBBD Race 1</strain>
    </source>
</reference>
<protein>
    <submittedName>
        <fullName evidence="2 3">Uncharacterized protein</fullName>
    </submittedName>
</protein>
<keyword evidence="1" id="KW-0812">Transmembrane</keyword>
<dbReference type="Proteomes" id="UP000005240">
    <property type="component" value="Unassembled WGS sequence"/>
</dbReference>
<keyword evidence="1" id="KW-1133">Transmembrane helix</keyword>
<feature type="transmembrane region" description="Helical" evidence="1">
    <location>
        <begin position="196"/>
        <end position="219"/>
    </location>
</feature>
<keyword evidence="4" id="KW-1185">Reference proteome</keyword>
<dbReference type="EnsemblFungi" id="PTTG_10214-t43_1">
    <property type="protein sequence ID" value="PTTG_10214-t43_1-p1"/>
    <property type="gene ID" value="PTTG_10214"/>
</dbReference>
<feature type="transmembrane region" description="Helical" evidence="1">
    <location>
        <begin position="48"/>
        <end position="78"/>
    </location>
</feature>
<keyword evidence="1" id="KW-0472">Membrane</keyword>
<dbReference type="EMBL" id="ADAS02000183">
    <property type="protein sequence ID" value="OAV88350.1"/>
    <property type="molecule type" value="Genomic_DNA"/>
</dbReference>
<dbReference type="OrthoDB" id="2500638at2759"/>
<dbReference type="VEuPathDB" id="FungiDB:PTTG_10214"/>
<evidence type="ECO:0000313" key="3">
    <source>
        <dbReference type="EnsemblFungi" id="PTTG_10214-t43_1-p1"/>
    </source>
</evidence>
<reference evidence="3" key="4">
    <citation type="submission" date="2025-05" db="UniProtKB">
        <authorList>
            <consortium name="EnsemblFungi"/>
        </authorList>
    </citation>
    <scope>IDENTIFICATION</scope>
    <source>
        <strain evidence="3">isolate 1-1 / race 1 (BBBD)</strain>
    </source>
</reference>
<organism evidence="2">
    <name type="scientific">Puccinia triticina (isolate 1-1 / race 1 (BBBD))</name>
    <name type="common">Brown leaf rust fungus</name>
    <dbReference type="NCBI Taxonomy" id="630390"/>
    <lineage>
        <taxon>Eukaryota</taxon>
        <taxon>Fungi</taxon>
        <taxon>Dikarya</taxon>
        <taxon>Basidiomycota</taxon>
        <taxon>Pucciniomycotina</taxon>
        <taxon>Pucciniomycetes</taxon>
        <taxon>Pucciniales</taxon>
        <taxon>Pucciniaceae</taxon>
        <taxon>Puccinia</taxon>
    </lineage>
</organism>
<feature type="transmembrane region" description="Helical" evidence="1">
    <location>
        <begin position="281"/>
        <end position="302"/>
    </location>
</feature>
<proteinExistence type="predicted"/>
<feature type="transmembrane region" description="Helical" evidence="1">
    <location>
        <begin position="113"/>
        <end position="132"/>
    </location>
</feature>
<dbReference type="AlphaFoldDB" id="A0A180G6V6"/>
<sequence length="422" mass="47619">MAASSLSAASHPSEILPTLNSMSLILNPYPFILHAIEEQKLQFAYRNLLSFDLALIVVHLVLLVQATITLALKLFFLLKNGQRSQIWLCRTHYLVDQAVPYLVPNGNFVIEPLQITGCIFFEFFSIIVYLVIKNPNLGMSIPGLHASCLFWFAASFVPGFIGFWLSGWSAFYVLFLSPVHSTGSSGGRKRILYHPVFMNAMCWGVPVLISCFFTVIGIVMTVKHKRVRDAYEVLFTRLHQLAEDWKPNNPQTLNDNQHLVNIMEFLLAEGSRIFDLLQLMAIGWATTAAVIITFYIATMITIGKVTQRTMSIANGRSTLFQHSSKNLLSKPKNLISESHDDLNSKAETDYSPVTLSMKPAFRNSVSANSIQRNLFFIRTSCGLMVIALGFNICTSLIFVAKIRALLIQTYWQVTLFRRVKYE</sequence>
<feature type="transmembrane region" description="Helical" evidence="1">
    <location>
        <begin position="15"/>
        <end position="36"/>
    </location>
</feature>